<comment type="caution">
    <text evidence="2">The sequence shown here is derived from an EMBL/GenBank/DDBJ whole genome shotgun (WGS) entry which is preliminary data.</text>
</comment>
<sequence length="76" mass="8746">SVNVFGTLQPNGCKFLRINVRVPMKDIFQLILEDCERQKQALILSIYGGAKYFTMTERLEKEFIRCIIDTATMASK</sequence>
<proteinExistence type="predicted"/>
<feature type="non-terminal residue" evidence="2">
    <location>
        <position position="1"/>
    </location>
</feature>
<dbReference type="AlphaFoldDB" id="A0A820MLT0"/>
<evidence type="ECO:0000259" key="1">
    <source>
        <dbReference type="Pfam" id="PF18139"/>
    </source>
</evidence>
<reference evidence="2" key="1">
    <citation type="submission" date="2021-02" db="EMBL/GenBank/DDBJ databases">
        <authorList>
            <person name="Nowell W R."/>
        </authorList>
    </citation>
    <scope>NUCLEOTIDE SEQUENCE</scope>
</reference>
<dbReference type="Pfam" id="PF18139">
    <property type="entry name" value="LSDAT_euk"/>
    <property type="match status" value="1"/>
</dbReference>
<name>A0A820MLT0_9BILA</name>
<organism evidence="2 3">
    <name type="scientific">Rotaria sordida</name>
    <dbReference type="NCBI Taxonomy" id="392033"/>
    <lineage>
        <taxon>Eukaryota</taxon>
        <taxon>Metazoa</taxon>
        <taxon>Spiralia</taxon>
        <taxon>Gnathifera</taxon>
        <taxon>Rotifera</taxon>
        <taxon>Eurotatoria</taxon>
        <taxon>Bdelloidea</taxon>
        <taxon>Philodinida</taxon>
        <taxon>Philodinidae</taxon>
        <taxon>Rotaria</taxon>
    </lineage>
</organism>
<dbReference type="EMBL" id="CAJOBD010058171">
    <property type="protein sequence ID" value="CAF4373981.1"/>
    <property type="molecule type" value="Genomic_DNA"/>
</dbReference>
<dbReference type="InterPro" id="IPR041491">
    <property type="entry name" value="TRPM_SLOG"/>
</dbReference>
<accession>A0A820MLT0</accession>
<dbReference type="Proteomes" id="UP000663836">
    <property type="component" value="Unassembled WGS sequence"/>
</dbReference>
<evidence type="ECO:0000313" key="2">
    <source>
        <dbReference type="EMBL" id="CAF4373981.1"/>
    </source>
</evidence>
<evidence type="ECO:0000313" key="3">
    <source>
        <dbReference type="Proteomes" id="UP000663836"/>
    </source>
</evidence>
<feature type="domain" description="TRPM SLOG" evidence="1">
    <location>
        <begin position="14"/>
        <end position="72"/>
    </location>
</feature>
<gene>
    <name evidence="2" type="ORF">JBS370_LOCUS42628</name>
</gene>
<protein>
    <recommendedName>
        <fullName evidence="1">TRPM SLOG domain-containing protein</fullName>
    </recommendedName>
</protein>